<accession>A0A0B0H7G8</accession>
<comment type="caution">
    <text evidence="2">The sequence shown here is derived from an EMBL/GenBank/DDBJ whole genome shotgun (WGS) entry which is preliminary data.</text>
</comment>
<protein>
    <recommendedName>
        <fullName evidence="1">Serine hydrolase domain-containing protein</fullName>
    </recommendedName>
</protein>
<dbReference type="Proteomes" id="UP000190962">
    <property type="component" value="Unassembled WGS sequence"/>
</dbReference>
<dbReference type="EMBL" id="JRAA01000002">
    <property type="protein sequence ID" value="KHF24607.1"/>
    <property type="molecule type" value="Genomic_DNA"/>
</dbReference>
<evidence type="ECO:0000313" key="5">
    <source>
        <dbReference type="Proteomes" id="UP000190962"/>
    </source>
</evidence>
<reference evidence="3 5" key="2">
    <citation type="submission" date="2016-11" db="EMBL/GenBank/DDBJ databases">
        <title>Mixed transmission modes and dynamic genome evolution in an obligate animal-bacterial symbiosis.</title>
        <authorList>
            <person name="Russell S.L."/>
            <person name="Corbett-Detig R.B."/>
            <person name="Cavanaugh C.M."/>
        </authorList>
    </citation>
    <scope>NUCLEOTIDE SEQUENCE [LARGE SCALE GENOMIC DNA]</scope>
    <source>
        <strain evidence="3">MA-KB16</strain>
    </source>
</reference>
<dbReference type="EMBL" id="MPNX01000020">
    <property type="protein sequence ID" value="OOY34170.1"/>
    <property type="molecule type" value="Genomic_DNA"/>
</dbReference>
<name>A0A0B0H7G8_SOVGS</name>
<reference evidence="2 4" key="1">
    <citation type="journal article" date="2014" name="BMC Genomics">
        <title>The genome of the intracellular bacterium of the coastal bivalve, Solemya velum: a blueprint for thriving in and out of symbiosis.</title>
        <authorList>
            <person name="Dmytrenko O."/>
            <person name="Russell S.L."/>
            <person name="Loo W.T."/>
            <person name="Fontanez K.M."/>
            <person name="Liao L."/>
            <person name="Roeselers G."/>
            <person name="Sharma R."/>
            <person name="Stewart F.J."/>
            <person name="Newton I.L."/>
            <person name="Woyke T."/>
            <person name="Wu D."/>
            <person name="Lang J.M."/>
            <person name="Eisen J.A."/>
            <person name="Cavanaugh C.M."/>
        </authorList>
    </citation>
    <scope>NUCLEOTIDE SEQUENCE [LARGE SCALE GENOMIC DNA]</scope>
    <source>
        <strain evidence="2 4">WH</strain>
    </source>
</reference>
<dbReference type="Proteomes" id="UP000030856">
    <property type="component" value="Unassembled WGS sequence"/>
</dbReference>
<evidence type="ECO:0000313" key="2">
    <source>
        <dbReference type="EMBL" id="KHF24607.1"/>
    </source>
</evidence>
<dbReference type="Pfam" id="PF03959">
    <property type="entry name" value="FSH1"/>
    <property type="match status" value="1"/>
</dbReference>
<evidence type="ECO:0000313" key="3">
    <source>
        <dbReference type="EMBL" id="OOY34170.1"/>
    </source>
</evidence>
<organism evidence="2 4">
    <name type="scientific">Solemya velum gill symbiont</name>
    <dbReference type="NCBI Taxonomy" id="2340"/>
    <lineage>
        <taxon>Bacteria</taxon>
        <taxon>Pseudomonadati</taxon>
        <taxon>Pseudomonadota</taxon>
        <taxon>Gammaproteobacteria</taxon>
        <taxon>sulfur-oxidizing symbionts</taxon>
    </lineage>
</organism>
<dbReference type="PROSITE" id="PS51257">
    <property type="entry name" value="PROKAR_LIPOPROTEIN"/>
    <property type="match status" value="1"/>
</dbReference>
<sequence>MRLAVLCLITTLFTGCSHHSVQQRIDRIDALAASQGWESALLRAEGLPMVAFSPRQLHSTKRLFIYIEGDGKAWRTRTLSSDNPTPANPLGLKLALAHPGNNAVYLGRPCQTIFDRHACNPELWLGGRFSETAIRATSQAIGTLKQRFQAEELVLVGYSGGGAVAALVAARRNDVAGLISVAGNLDHRTWTQYHGVTTLSRSLNPMDYTEKLKPVRQFHFFGTEDKTVPPAVAQSFQTHFERPVIYPVAGNTHSCCWIEQWPELLKNTFK</sequence>
<feature type="domain" description="Serine hydrolase" evidence="1">
    <location>
        <begin position="123"/>
        <end position="245"/>
    </location>
</feature>
<dbReference type="SUPFAM" id="SSF53474">
    <property type="entry name" value="alpha/beta-Hydrolases"/>
    <property type="match status" value="1"/>
</dbReference>
<evidence type="ECO:0000259" key="1">
    <source>
        <dbReference type="Pfam" id="PF03959"/>
    </source>
</evidence>
<dbReference type="Gene3D" id="3.40.50.1820">
    <property type="entry name" value="alpha/beta hydrolase"/>
    <property type="match status" value="1"/>
</dbReference>
<dbReference type="InterPro" id="IPR005645">
    <property type="entry name" value="FSH-like_dom"/>
</dbReference>
<dbReference type="InterPro" id="IPR029058">
    <property type="entry name" value="AB_hydrolase_fold"/>
</dbReference>
<dbReference type="RefSeq" id="WP_043116854.1">
    <property type="nucleotide sequence ID" value="NZ_MPPZ01000020.1"/>
</dbReference>
<gene>
    <name evidence="3" type="ORF">BOV88_11265</name>
    <name evidence="2" type="ORF">JV46_09030</name>
</gene>
<keyword evidence="4" id="KW-1185">Reference proteome</keyword>
<evidence type="ECO:0000313" key="4">
    <source>
        <dbReference type="Proteomes" id="UP000030856"/>
    </source>
</evidence>
<dbReference type="eggNOG" id="COG1073">
    <property type="taxonomic scope" value="Bacteria"/>
</dbReference>
<dbReference type="STRING" id="2340.JV46_09030"/>
<dbReference type="AlphaFoldDB" id="A0A0B0H7G8"/>
<proteinExistence type="predicted"/>